<keyword evidence="4" id="KW-1185">Reference proteome</keyword>
<evidence type="ECO:0000313" key="4">
    <source>
        <dbReference type="Proteomes" id="UP000216825"/>
    </source>
</evidence>
<accession>A0A7D7KZV1</accession>
<dbReference type="Proteomes" id="UP000216825">
    <property type="component" value="Chromosome"/>
</dbReference>
<reference evidence="3 4" key="2">
    <citation type="submission" date="2020-07" db="EMBL/GenBank/DDBJ databases">
        <title>Genome of starter culture bacteria Kocuria salsicia reveals its technological properties and safety for usage in meat industry.</title>
        <authorList>
            <person name="Michael M."/>
            <person name="Konstantin K."/>
            <person name="Evgenii K."/>
            <person name="Galina S."/>
            <person name="Oksana K."/>
            <person name="Andrei L."/>
        </authorList>
    </citation>
    <scope>NUCLEOTIDE SEQUENCE [LARGE SCALE GENOMIC DNA]</scope>
    <source>
        <strain evidence="3 4">80</strain>
    </source>
</reference>
<dbReference type="EMBL" id="CP059343">
    <property type="protein sequence ID" value="QMS57650.1"/>
    <property type="molecule type" value="Genomic_DNA"/>
</dbReference>
<dbReference type="InterPro" id="IPR018656">
    <property type="entry name" value="DUF2087"/>
</dbReference>
<feature type="domain" description="DUF2087" evidence="2">
    <location>
        <begin position="135"/>
        <end position="201"/>
    </location>
</feature>
<dbReference type="KEGG" id="kvr:CIB50_0002398"/>
<dbReference type="RefSeq" id="WP_258924143.1">
    <property type="nucleotide sequence ID" value="NZ_CP059343.1"/>
</dbReference>
<organism evidence="3 4">
    <name type="scientific">Kocuria varians</name>
    <name type="common">Micrococcus varians</name>
    <dbReference type="NCBI Taxonomy" id="1272"/>
    <lineage>
        <taxon>Bacteria</taxon>
        <taxon>Bacillati</taxon>
        <taxon>Actinomycetota</taxon>
        <taxon>Actinomycetes</taxon>
        <taxon>Micrococcales</taxon>
        <taxon>Micrococcaceae</taxon>
        <taxon>Kocuria</taxon>
    </lineage>
</organism>
<protein>
    <recommendedName>
        <fullName evidence="2">DUF2087 domain-containing protein</fullName>
    </recommendedName>
</protein>
<sequence>MTQHNDFKTLVRARMRSTGQTYTAARADLLRERDDDAAAPLHGAQGSPASAPAEPLADRQPPTGRTASVPRRERPAESAAAGSSLPHQDAASAADGHPASSSSAPPVPDGVDPVEWERAHAEYRRVLGRFVRDGRVHTVPARRRARVFVLLHLLAAFPAGHTWSEVEVNAILRTMVEDQAFWRRELVEYGYLQREAGVYWLPARVPERSASMRQETPAWEDLWLPVHLGLSAP</sequence>
<evidence type="ECO:0000313" key="3">
    <source>
        <dbReference type="EMBL" id="QMS57650.1"/>
    </source>
</evidence>
<feature type="compositionally biased region" description="Low complexity" evidence="1">
    <location>
        <begin position="77"/>
        <end position="112"/>
    </location>
</feature>
<name>A0A7D7KZV1_KOCVA</name>
<dbReference type="Pfam" id="PF09860">
    <property type="entry name" value="DUF2087"/>
    <property type="match status" value="1"/>
</dbReference>
<proteinExistence type="predicted"/>
<reference evidence="4" key="1">
    <citation type="submission" date="2017-08" db="EMBL/GenBank/DDBJ databases">
        <title>Draft Genome Sequence of Kocuria varians 80.</title>
        <authorList>
            <person name="Minaev M."/>
            <person name="Kurbakov K.A."/>
            <person name="Solodovnikova G.I."/>
            <person name="Kuznetsova O.A."/>
            <person name="Lisitsyn A.B."/>
        </authorList>
    </citation>
    <scope>NUCLEOTIDE SEQUENCE [LARGE SCALE GENOMIC DNA]</scope>
    <source>
        <strain evidence="4">80</strain>
    </source>
</reference>
<evidence type="ECO:0000256" key="1">
    <source>
        <dbReference type="SAM" id="MobiDB-lite"/>
    </source>
</evidence>
<evidence type="ECO:0000259" key="2">
    <source>
        <dbReference type="Pfam" id="PF09860"/>
    </source>
</evidence>
<feature type="region of interest" description="Disordered" evidence="1">
    <location>
        <begin position="1"/>
        <end position="112"/>
    </location>
</feature>
<gene>
    <name evidence="3" type="ORF">CIB50_0002398</name>
</gene>
<dbReference type="AlphaFoldDB" id="A0A7D7KZV1"/>